<name>A0A2W5V270_9BACT</name>
<proteinExistence type="predicted"/>
<organism evidence="1 2">
    <name type="scientific">Archangium gephyra</name>
    <dbReference type="NCBI Taxonomy" id="48"/>
    <lineage>
        <taxon>Bacteria</taxon>
        <taxon>Pseudomonadati</taxon>
        <taxon>Myxococcota</taxon>
        <taxon>Myxococcia</taxon>
        <taxon>Myxococcales</taxon>
        <taxon>Cystobacterineae</taxon>
        <taxon>Archangiaceae</taxon>
        <taxon>Archangium</taxon>
    </lineage>
</organism>
<sequence>MDRAFLEQLGLEVTEADGIIEAELTLTGGQAFNPLTRTVIDRISFTSMGDRLLYVGPPEFVGATPINLAFLTPGTRLEDLVVQTLNEQLFQLERRSNELTSLGISPRVDPFTLQLTAELEKAPLKFTIGASRSGQFRILRTLNDGAELTNAAQQVFELSEFFNRGALEAFLFALYSDIVPEVLPPAPEPVGAATITKTPSNLVNQSDDSALPFREIFSAFGDALLPPRSPLEVVAEVKAGDQLLRFAAARVQGKTFRGLLAGASGKIWAERFELDEFPGIRGFVAELMKVPIDDVEVISGTNG</sequence>
<dbReference type="Proteomes" id="UP000249061">
    <property type="component" value="Unassembled WGS sequence"/>
</dbReference>
<comment type="caution">
    <text evidence="1">The sequence shown here is derived from an EMBL/GenBank/DDBJ whole genome shotgun (WGS) entry which is preliminary data.</text>
</comment>
<protein>
    <submittedName>
        <fullName evidence="1">Uncharacterized protein</fullName>
    </submittedName>
</protein>
<accession>A0A2W5V270</accession>
<evidence type="ECO:0000313" key="2">
    <source>
        <dbReference type="Proteomes" id="UP000249061"/>
    </source>
</evidence>
<dbReference type="AlphaFoldDB" id="A0A2W5V270"/>
<evidence type="ECO:0000313" key="1">
    <source>
        <dbReference type="EMBL" id="PZR09794.1"/>
    </source>
</evidence>
<reference evidence="1 2" key="1">
    <citation type="submission" date="2017-08" db="EMBL/GenBank/DDBJ databases">
        <title>Infants hospitalized years apart are colonized by the same room-sourced microbial strains.</title>
        <authorList>
            <person name="Brooks B."/>
            <person name="Olm M.R."/>
            <person name="Firek B.A."/>
            <person name="Baker R."/>
            <person name="Thomas B.C."/>
            <person name="Morowitz M.J."/>
            <person name="Banfield J.F."/>
        </authorList>
    </citation>
    <scope>NUCLEOTIDE SEQUENCE [LARGE SCALE GENOMIC DNA]</scope>
    <source>
        <strain evidence="1">S2_003_000_R2_14</strain>
    </source>
</reference>
<dbReference type="EMBL" id="QFQP01000019">
    <property type="protein sequence ID" value="PZR09794.1"/>
    <property type="molecule type" value="Genomic_DNA"/>
</dbReference>
<gene>
    <name evidence="1" type="ORF">DI536_20855</name>
</gene>